<dbReference type="EMBL" id="LT882677">
    <property type="protein sequence ID" value="SMY21286.1"/>
    <property type="molecule type" value="Genomic_DNA"/>
</dbReference>
<evidence type="ECO:0000313" key="5">
    <source>
        <dbReference type="EMBL" id="SMY21286.1"/>
    </source>
</evidence>
<dbReference type="Proteomes" id="UP000215453">
    <property type="component" value="Chromosome 2"/>
</dbReference>
<evidence type="ECO:0000256" key="3">
    <source>
        <dbReference type="RuleBase" id="RU366045"/>
    </source>
</evidence>
<reference evidence="5 6" key="1">
    <citation type="submission" date="2016-10" db="EMBL/GenBank/DDBJ databases">
        <authorList>
            <person name="Varghese N."/>
        </authorList>
    </citation>
    <scope>NUCLEOTIDE SEQUENCE [LARGE SCALE GENOMIC DNA]</scope>
</reference>
<evidence type="ECO:0000259" key="4">
    <source>
        <dbReference type="Pfam" id="PF04909"/>
    </source>
</evidence>
<dbReference type="GO" id="GO:0016787">
    <property type="term" value="F:hydrolase activity"/>
    <property type="evidence" value="ECO:0007669"/>
    <property type="project" value="InterPro"/>
</dbReference>
<proteinExistence type="inferred from homology"/>
<dbReference type="InterPro" id="IPR032465">
    <property type="entry name" value="ACMSD"/>
</dbReference>
<dbReference type="Pfam" id="PF04909">
    <property type="entry name" value="Amidohydro_2"/>
    <property type="match status" value="1"/>
</dbReference>
<feature type="domain" description="Amidohydrolase-related" evidence="4">
    <location>
        <begin position="21"/>
        <end position="377"/>
    </location>
</feature>
<sequence>MASIDTNIADRLPDVPKMTNVDVHTHLYPPSLVELLRSRTEVPYVRSFDAAEGERLIILPSEDASTSTSRGRPFGPDYYDVSRKMSFMKLHGIDISVLSLANPWLDWVAAESAAETAKMVNDDFETLCASQPGKLYAFATLPLSGTVEEIVAEIARLKTLKYCRGVVMGTSGVGQGLDDLKLEKIWAALEKEEMMLFLHPHYGLPSEVFGPRNAEYGHVLALAMGFPMETTIAVTRMLLSGVFDRFPKLKCLLAHSGGTLPFLAGRIESCIAHDAHLKKEGKLEHRRELWDILRTNIYLDAVIYSELGLNAALDASGGDRIMFGTDHPFFPPLEEDDHDREWPSVTSNLAAMINTFGEDEAGGIDLMGGNALRVLGIECIQSKE</sequence>
<protein>
    <recommendedName>
        <fullName evidence="4">Amidohydrolase-related domain-containing protein</fullName>
    </recommendedName>
</protein>
<gene>
    <name evidence="5" type="ORF">ZT1A5_G2723</name>
</gene>
<dbReference type="GO" id="GO:0016831">
    <property type="term" value="F:carboxy-lyase activity"/>
    <property type="evidence" value="ECO:0007669"/>
    <property type="project" value="UniProtKB-KW"/>
</dbReference>
<dbReference type="AlphaFoldDB" id="A0A1Y6LA02"/>
<dbReference type="InterPro" id="IPR006680">
    <property type="entry name" value="Amidohydro-rel"/>
</dbReference>
<dbReference type="PANTHER" id="PTHR21240:SF28">
    <property type="entry name" value="ISO-OROTATE DECARBOXYLASE (EUROFUNG)"/>
    <property type="match status" value="1"/>
</dbReference>
<comment type="similarity">
    <text evidence="3">Belongs to the metallo-dependent hydrolases superfamily.</text>
</comment>
<dbReference type="FunFam" id="3.20.20.140:FF:000055">
    <property type="entry name" value="Uracil-5-carboxylate decarboxylase"/>
    <property type="match status" value="1"/>
</dbReference>
<evidence type="ECO:0000256" key="1">
    <source>
        <dbReference type="ARBA" id="ARBA00022793"/>
    </source>
</evidence>
<evidence type="ECO:0000256" key="2">
    <source>
        <dbReference type="ARBA" id="ARBA00023239"/>
    </source>
</evidence>
<dbReference type="SUPFAM" id="SSF51556">
    <property type="entry name" value="Metallo-dependent hydrolases"/>
    <property type="match status" value="1"/>
</dbReference>
<organism evidence="5 6">
    <name type="scientific">Zymoseptoria tritici ST99CH_1A5</name>
    <dbReference type="NCBI Taxonomy" id="1276529"/>
    <lineage>
        <taxon>Eukaryota</taxon>
        <taxon>Fungi</taxon>
        <taxon>Dikarya</taxon>
        <taxon>Ascomycota</taxon>
        <taxon>Pezizomycotina</taxon>
        <taxon>Dothideomycetes</taxon>
        <taxon>Dothideomycetidae</taxon>
        <taxon>Mycosphaerellales</taxon>
        <taxon>Mycosphaerellaceae</taxon>
        <taxon>Zymoseptoria</taxon>
    </lineage>
</organism>
<accession>A0A1Y6LA02</accession>
<dbReference type="GO" id="GO:0019748">
    <property type="term" value="P:secondary metabolic process"/>
    <property type="evidence" value="ECO:0007669"/>
    <property type="project" value="TreeGrafter"/>
</dbReference>
<evidence type="ECO:0000313" key="6">
    <source>
        <dbReference type="Proteomes" id="UP000215453"/>
    </source>
</evidence>
<dbReference type="PANTHER" id="PTHR21240">
    <property type="entry name" value="2-AMINO-3-CARBOXYLMUCONATE-6-SEMIALDEHYDE DECARBOXYLASE"/>
    <property type="match status" value="1"/>
</dbReference>
<dbReference type="Gene3D" id="3.20.20.140">
    <property type="entry name" value="Metal-dependent hydrolases"/>
    <property type="match status" value="1"/>
</dbReference>
<keyword evidence="2 3" id="KW-0456">Lyase</keyword>
<keyword evidence="1 3" id="KW-0210">Decarboxylase</keyword>
<dbReference type="GO" id="GO:0005829">
    <property type="term" value="C:cytosol"/>
    <property type="evidence" value="ECO:0007669"/>
    <property type="project" value="TreeGrafter"/>
</dbReference>
<dbReference type="InterPro" id="IPR032466">
    <property type="entry name" value="Metal_Hydrolase"/>
</dbReference>
<name>A0A1Y6LA02_ZYMTR</name>